<dbReference type="EMBL" id="KZ452008">
    <property type="protein sequence ID" value="PKA52199.1"/>
    <property type="molecule type" value="Genomic_DNA"/>
</dbReference>
<sequence>MEQLLASKFFGECGEHDGIKRRSEVNIYCVDCNESLCSLCLSSPSCPHRFHRLLQIRRYTYQNVIRIRDLQKLIDCAGVQPYIVNGAKVVLLNPRMQSKPSNSSSAGASLCKACCRTVAEHSRYCCLACKVSEEAVPVPALASVSDVEDEDLSRSEPASSLTSFQPSDLSAEDPSRWPEGNPPPSFPHRRKFLRRKGFPRRSPIC</sequence>
<keyword evidence="5" id="KW-1185">Reference proteome</keyword>
<reference evidence="4 5" key="1">
    <citation type="journal article" date="2017" name="Nature">
        <title>The Apostasia genome and the evolution of orchids.</title>
        <authorList>
            <person name="Zhang G.Q."/>
            <person name="Liu K.W."/>
            <person name="Li Z."/>
            <person name="Lohaus R."/>
            <person name="Hsiao Y.Y."/>
            <person name="Niu S.C."/>
            <person name="Wang J.Y."/>
            <person name="Lin Y.C."/>
            <person name="Xu Q."/>
            <person name="Chen L.J."/>
            <person name="Yoshida K."/>
            <person name="Fujiwara S."/>
            <person name="Wang Z.W."/>
            <person name="Zhang Y.Q."/>
            <person name="Mitsuda N."/>
            <person name="Wang M."/>
            <person name="Liu G.H."/>
            <person name="Pecoraro L."/>
            <person name="Huang H.X."/>
            <person name="Xiao X.J."/>
            <person name="Lin M."/>
            <person name="Wu X.Y."/>
            <person name="Wu W.L."/>
            <person name="Chen Y.Y."/>
            <person name="Chang S.B."/>
            <person name="Sakamoto S."/>
            <person name="Ohme-Takagi M."/>
            <person name="Yagi M."/>
            <person name="Zeng S.J."/>
            <person name="Shen C.Y."/>
            <person name="Yeh C.M."/>
            <person name="Luo Y.B."/>
            <person name="Tsai W.C."/>
            <person name="Van de Peer Y."/>
            <person name="Liu Z.J."/>
        </authorList>
    </citation>
    <scope>NUCLEOTIDE SEQUENCE [LARGE SCALE GENOMIC DNA]</scope>
    <source>
        <strain evidence="5">cv. Shenzhen</strain>
        <tissue evidence="4">Stem</tissue>
    </source>
</reference>
<keyword evidence="1" id="KW-0862">Zinc</keyword>
<feature type="domain" description="B box-type" evidence="3">
    <location>
        <begin position="13"/>
        <end position="56"/>
    </location>
</feature>
<evidence type="ECO:0000313" key="4">
    <source>
        <dbReference type="EMBL" id="PKA52199.1"/>
    </source>
</evidence>
<proteinExistence type="predicted"/>
<evidence type="ECO:0000256" key="2">
    <source>
        <dbReference type="SAM" id="MobiDB-lite"/>
    </source>
</evidence>
<dbReference type="InterPro" id="IPR006734">
    <property type="entry name" value="PLATZ"/>
</dbReference>
<evidence type="ECO:0000259" key="3">
    <source>
        <dbReference type="PROSITE" id="PS50119"/>
    </source>
</evidence>
<organism evidence="4 5">
    <name type="scientific">Apostasia shenzhenica</name>
    <dbReference type="NCBI Taxonomy" id="1088818"/>
    <lineage>
        <taxon>Eukaryota</taxon>
        <taxon>Viridiplantae</taxon>
        <taxon>Streptophyta</taxon>
        <taxon>Embryophyta</taxon>
        <taxon>Tracheophyta</taxon>
        <taxon>Spermatophyta</taxon>
        <taxon>Magnoliopsida</taxon>
        <taxon>Liliopsida</taxon>
        <taxon>Asparagales</taxon>
        <taxon>Orchidaceae</taxon>
        <taxon>Apostasioideae</taxon>
        <taxon>Apostasia</taxon>
    </lineage>
</organism>
<dbReference type="CDD" id="cd19756">
    <property type="entry name" value="Bbox2"/>
    <property type="match status" value="1"/>
</dbReference>
<dbReference type="OrthoDB" id="724537at2759"/>
<dbReference type="GO" id="GO:0008270">
    <property type="term" value="F:zinc ion binding"/>
    <property type="evidence" value="ECO:0007669"/>
    <property type="project" value="UniProtKB-KW"/>
</dbReference>
<dbReference type="PANTHER" id="PTHR31065:SF90">
    <property type="entry name" value="(WILD MALAYSIAN BANANA) HYPOTHETICAL PROTEIN"/>
    <property type="match status" value="1"/>
</dbReference>
<dbReference type="AlphaFoldDB" id="A0A2I0A9G8"/>
<feature type="compositionally biased region" description="Basic residues" evidence="2">
    <location>
        <begin position="187"/>
        <end position="199"/>
    </location>
</feature>
<dbReference type="PROSITE" id="PS50119">
    <property type="entry name" value="ZF_BBOX"/>
    <property type="match status" value="1"/>
</dbReference>
<keyword evidence="1" id="KW-0863">Zinc-finger</keyword>
<evidence type="ECO:0000313" key="5">
    <source>
        <dbReference type="Proteomes" id="UP000236161"/>
    </source>
</evidence>
<dbReference type="STRING" id="1088818.A0A2I0A9G8"/>
<dbReference type="InterPro" id="IPR000315">
    <property type="entry name" value="Znf_B-box"/>
</dbReference>
<dbReference type="Pfam" id="PF04640">
    <property type="entry name" value="PLATZ"/>
    <property type="match status" value="1"/>
</dbReference>
<feature type="compositionally biased region" description="Polar residues" evidence="2">
    <location>
        <begin position="156"/>
        <end position="168"/>
    </location>
</feature>
<dbReference type="Proteomes" id="UP000236161">
    <property type="component" value="Unassembled WGS sequence"/>
</dbReference>
<name>A0A2I0A9G8_9ASPA</name>
<gene>
    <name evidence="4" type="ORF">AXF42_Ash010095</name>
</gene>
<keyword evidence="1" id="KW-0479">Metal-binding</keyword>
<feature type="region of interest" description="Disordered" evidence="2">
    <location>
        <begin position="147"/>
        <end position="205"/>
    </location>
</feature>
<evidence type="ECO:0000256" key="1">
    <source>
        <dbReference type="PROSITE-ProRule" id="PRU00024"/>
    </source>
</evidence>
<dbReference type="SUPFAM" id="SSF57845">
    <property type="entry name" value="B-box zinc-binding domain"/>
    <property type="match status" value="1"/>
</dbReference>
<dbReference type="PANTHER" id="PTHR31065">
    <property type="entry name" value="PLATZ TRANSCRIPTION FACTOR FAMILY PROTEIN"/>
    <property type="match status" value="1"/>
</dbReference>
<protein>
    <recommendedName>
        <fullName evidence="3">B box-type domain-containing protein</fullName>
    </recommendedName>
</protein>
<accession>A0A2I0A9G8</accession>